<dbReference type="Proteomes" id="UP000694925">
    <property type="component" value="Unplaced"/>
</dbReference>
<dbReference type="InterPro" id="IPR023271">
    <property type="entry name" value="Aquaporin-like"/>
</dbReference>
<dbReference type="GO" id="GO:0015267">
    <property type="term" value="F:channel activity"/>
    <property type="evidence" value="ECO:0007669"/>
    <property type="project" value="TreeGrafter"/>
</dbReference>
<evidence type="ECO:0000313" key="11">
    <source>
        <dbReference type="RefSeq" id="XP_026672621.1"/>
    </source>
</evidence>
<evidence type="ECO:0000256" key="7">
    <source>
        <dbReference type="ARBA" id="ARBA00023136"/>
    </source>
</evidence>
<evidence type="ECO:0000256" key="5">
    <source>
        <dbReference type="ARBA" id="ARBA00022737"/>
    </source>
</evidence>
<sequence>MAATLIALAVSTLYIVLTSLIAYWLRRYTIYYIRDPFVRSLFLEGIATGELCGACFELIIIADNWGVSMYGVYLFLLTIWWSMNWGEATACPYTHIEDVVEGTKSVRDAFLLIWAELVGGLVIFRYIQVLWALEIVSTHKNKAFTDCTTDLQVPVIFGAFIEGIATCIYRVVSRGLSEINSRFSTILDSFIGTTLVIAAFDYSGGYFNPALATSLKYGCLGTSFMEHVIVYWVGACAGSVASLRVYRHPIIQGYMEQYKTKTL</sequence>
<dbReference type="AlphaFoldDB" id="A0AAJ7J7C6"/>
<proteinExistence type="inferred from homology"/>
<dbReference type="FunFam" id="1.20.1080.10:FF:000018">
    <property type="entry name" value="Aquaporin"/>
    <property type="match status" value="1"/>
</dbReference>
<dbReference type="KEGG" id="ccal:108628912"/>
<feature type="transmembrane region" description="Helical" evidence="8">
    <location>
        <begin position="151"/>
        <end position="172"/>
    </location>
</feature>
<comment type="subcellular location">
    <subcellularLocation>
        <location evidence="1">Membrane</location>
        <topology evidence="1">Multi-pass membrane protein</topology>
    </subcellularLocation>
</comment>
<gene>
    <name evidence="10 11" type="primary">LOC108628912</name>
</gene>
<dbReference type="PANTHER" id="PTHR21191">
    <property type="entry name" value="AQUAPORIN"/>
    <property type="match status" value="1"/>
</dbReference>
<evidence type="ECO:0000256" key="8">
    <source>
        <dbReference type="PIRNR" id="PIRNR017529"/>
    </source>
</evidence>
<keyword evidence="6 8" id="KW-1133">Transmembrane helix</keyword>
<feature type="transmembrane region" description="Helical" evidence="8">
    <location>
        <begin position="67"/>
        <end position="88"/>
    </location>
</feature>
<feature type="transmembrane region" description="Helical" evidence="8">
    <location>
        <begin position="37"/>
        <end position="61"/>
    </location>
</feature>
<feature type="transmembrane region" description="Helical" evidence="8">
    <location>
        <begin position="109"/>
        <end position="131"/>
    </location>
</feature>
<dbReference type="GO" id="GO:0016020">
    <property type="term" value="C:membrane"/>
    <property type="evidence" value="ECO:0007669"/>
    <property type="project" value="UniProtKB-SubCell"/>
</dbReference>
<keyword evidence="5" id="KW-0677">Repeat</keyword>
<dbReference type="RefSeq" id="XP_026672621.1">
    <property type="nucleotide sequence ID" value="XM_026816820.1"/>
</dbReference>
<accession>A0AAJ7J7C6</accession>
<keyword evidence="4 8" id="KW-0812">Transmembrane</keyword>
<organism evidence="9 10">
    <name type="scientific">Ceratina calcarata</name>
    <dbReference type="NCBI Taxonomy" id="156304"/>
    <lineage>
        <taxon>Eukaryota</taxon>
        <taxon>Metazoa</taxon>
        <taxon>Ecdysozoa</taxon>
        <taxon>Arthropoda</taxon>
        <taxon>Hexapoda</taxon>
        <taxon>Insecta</taxon>
        <taxon>Pterygota</taxon>
        <taxon>Neoptera</taxon>
        <taxon>Endopterygota</taxon>
        <taxon>Hymenoptera</taxon>
        <taxon>Apocrita</taxon>
        <taxon>Aculeata</taxon>
        <taxon>Apoidea</taxon>
        <taxon>Anthophila</taxon>
        <taxon>Apidae</taxon>
        <taxon>Ceratina</taxon>
        <taxon>Zadontomerus</taxon>
    </lineage>
</organism>
<evidence type="ECO:0000256" key="1">
    <source>
        <dbReference type="ARBA" id="ARBA00004141"/>
    </source>
</evidence>
<dbReference type="InterPro" id="IPR051883">
    <property type="entry name" value="AQP11/12_channel"/>
</dbReference>
<dbReference type="GO" id="GO:0005737">
    <property type="term" value="C:cytoplasm"/>
    <property type="evidence" value="ECO:0007669"/>
    <property type="project" value="TreeGrafter"/>
</dbReference>
<dbReference type="Gene3D" id="1.20.1080.10">
    <property type="entry name" value="Glycerol uptake facilitator protein"/>
    <property type="match status" value="1"/>
</dbReference>
<evidence type="ECO:0000313" key="9">
    <source>
        <dbReference type="Proteomes" id="UP000694925"/>
    </source>
</evidence>
<feature type="transmembrane region" description="Helical" evidence="8">
    <location>
        <begin position="184"/>
        <end position="208"/>
    </location>
</feature>
<evidence type="ECO:0000313" key="10">
    <source>
        <dbReference type="RefSeq" id="XP_017886632.1"/>
    </source>
</evidence>
<evidence type="ECO:0000256" key="4">
    <source>
        <dbReference type="ARBA" id="ARBA00022692"/>
    </source>
</evidence>
<evidence type="ECO:0000256" key="3">
    <source>
        <dbReference type="ARBA" id="ARBA00022448"/>
    </source>
</evidence>
<dbReference type="RefSeq" id="XP_017886632.1">
    <property type="nucleotide sequence ID" value="XM_018031143.2"/>
</dbReference>
<name>A0AAJ7J7C6_9HYME</name>
<dbReference type="InterPro" id="IPR016697">
    <property type="entry name" value="Aquaporin_11/12"/>
</dbReference>
<keyword evidence="9" id="KW-1185">Reference proteome</keyword>
<feature type="transmembrane region" description="Helical" evidence="8">
    <location>
        <begin position="6"/>
        <end position="25"/>
    </location>
</feature>
<evidence type="ECO:0000256" key="6">
    <source>
        <dbReference type="ARBA" id="ARBA00022989"/>
    </source>
</evidence>
<reference evidence="10 11" key="1">
    <citation type="submission" date="2025-04" db="UniProtKB">
        <authorList>
            <consortium name="RefSeq"/>
        </authorList>
    </citation>
    <scope>IDENTIFICATION</scope>
    <source>
        <tissue evidence="10 11">Whole body</tissue>
    </source>
</reference>
<dbReference type="CTD" id="36456"/>
<dbReference type="PIRSF" id="PIRSF017529">
    <property type="entry name" value="Aquaporin_11/12"/>
    <property type="match status" value="1"/>
</dbReference>
<keyword evidence="3" id="KW-0813">Transport</keyword>
<protein>
    <recommendedName>
        <fullName evidence="8">Aquaporin</fullName>
    </recommendedName>
</protein>
<evidence type="ECO:0000256" key="2">
    <source>
        <dbReference type="ARBA" id="ARBA00005900"/>
    </source>
</evidence>
<dbReference type="GeneID" id="108628912"/>
<feature type="transmembrane region" description="Helical" evidence="8">
    <location>
        <begin position="228"/>
        <end position="246"/>
    </location>
</feature>
<keyword evidence="7 8" id="KW-0472">Membrane</keyword>
<comment type="similarity">
    <text evidence="2">Belongs to the MIP/aquaporin (TC 1.A.8) family. AQP11/AQP12 subfamily.</text>
</comment>
<dbReference type="SUPFAM" id="SSF81338">
    <property type="entry name" value="Aquaporin-like"/>
    <property type="match status" value="1"/>
</dbReference>
<dbReference type="PANTHER" id="PTHR21191:SF16">
    <property type="entry name" value="AQUAPORIN"/>
    <property type="match status" value="1"/>
</dbReference>